<dbReference type="OrthoDB" id="5570136at2"/>
<sequence length="142" mass="15491">MKLLTTIALILTLTSCTTQAKYSDEIMYDIASILKDITQAIDGELKFGDTAGLTSHEIIDNATRSNADKLAKLPKLAKAAEISDYRILSEFQEDNVVMLICDGDIALMEDAGCNAAFDKSYWDTLQPNSCSIKLDAAEICSN</sequence>
<dbReference type="PROSITE" id="PS51257">
    <property type="entry name" value="PROKAR_LIPOPROTEIN"/>
    <property type="match status" value="1"/>
</dbReference>
<dbReference type="PATRIC" id="fig|45658.8.peg.3686"/>
<dbReference type="AlphaFoldDB" id="A0A1E3WFI2"/>
<dbReference type="EMBL" id="MDCJ01000007">
    <property type="protein sequence ID" value="ODS04578.1"/>
    <property type="molecule type" value="Genomic_DNA"/>
</dbReference>
<evidence type="ECO:0008006" key="4">
    <source>
        <dbReference type="Google" id="ProtNLM"/>
    </source>
</evidence>
<keyword evidence="1" id="KW-0732">Signal</keyword>
<dbReference type="RefSeq" id="WP_069447761.1">
    <property type="nucleotide sequence ID" value="NZ_MDCJ01000007.1"/>
</dbReference>
<organism evidence="2 3">
    <name type="scientific">Vibrio scophthalmi</name>
    <dbReference type="NCBI Taxonomy" id="45658"/>
    <lineage>
        <taxon>Bacteria</taxon>
        <taxon>Pseudomonadati</taxon>
        <taxon>Pseudomonadota</taxon>
        <taxon>Gammaproteobacteria</taxon>
        <taxon>Vibrionales</taxon>
        <taxon>Vibrionaceae</taxon>
        <taxon>Vibrio</taxon>
    </lineage>
</organism>
<comment type="caution">
    <text evidence="2">The sequence shown here is derived from an EMBL/GenBank/DDBJ whole genome shotgun (WGS) entry which is preliminary data.</text>
</comment>
<protein>
    <recommendedName>
        <fullName evidence="4">Lipoprotein</fullName>
    </recommendedName>
</protein>
<reference evidence="2 3" key="1">
    <citation type="submission" date="2016-08" db="EMBL/GenBank/DDBJ databases">
        <title>Genome sequencing of Vibrio scophthalmi strain FP3289, an isolated from Paralichthys olivaceus.</title>
        <authorList>
            <person name="Han H.-J."/>
        </authorList>
    </citation>
    <scope>NUCLEOTIDE SEQUENCE [LARGE SCALE GENOMIC DNA]</scope>
    <source>
        <strain evidence="2 3">FP3289</strain>
    </source>
</reference>
<gene>
    <name evidence="2" type="ORF">VSF3289_03717</name>
</gene>
<evidence type="ECO:0000313" key="3">
    <source>
        <dbReference type="Proteomes" id="UP000095131"/>
    </source>
</evidence>
<feature type="chain" id="PRO_5009139292" description="Lipoprotein" evidence="1">
    <location>
        <begin position="21"/>
        <end position="142"/>
    </location>
</feature>
<name>A0A1E3WFI2_9VIBR</name>
<feature type="signal peptide" evidence="1">
    <location>
        <begin position="1"/>
        <end position="20"/>
    </location>
</feature>
<evidence type="ECO:0000313" key="2">
    <source>
        <dbReference type="EMBL" id="ODS04578.1"/>
    </source>
</evidence>
<dbReference type="Proteomes" id="UP000095131">
    <property type="component" value="Unassembled WGS sequence"/>
</dbReference>
<accession>A0A1E3WFI2</accession>
<evidence type="ECO:0000256" key="1">
    <source>
        <dbReference type="SAM" id="SignalP"/>
    </source>
</evidence>
<proteinExistence type="predicted"/>